<protein>
    <submittedName>
        <fullName evidence="3">Uncharacterized protein</fullName>
    </submittedName>
</protein>
<feature type="region of interest" description="Disordered" evidence="1">
    <location>
        <begin position="1"/>
        <end position="21"/>
    </location>
</feature>
<sequence length="65" mass="6971">MPAGTQRCLPAQGRRAACGGQEHKTIRPARYITGRAGAGLAWFRQTTGAPGHRSGLTKPRVDNQE</sequence>
<proteinExistence type="predicted"/>
<organism evidence="3 4">
    <name type="scientific">Cupriavidus neocaledonicus</name>
    <dbReference type="NCBI Taxonomy" id="1040979"/>
    <lineage>
        <taxon>Bacteria</taxon>
        <taxon>Pseudomonadati</taxon>
        <taxon>Pseudomonadota</taxon>
        <taxon>Betaproteobacteria</taxon>
        <taxon>Burkholderiales</taxon>
        <taxon>Burkholderiaceae</taxon>
        <taxon>Cupriavidus</taxon>
    </lineage>
</organism>
<evidence type="ECO:0000313" key="5">
    <source>
        <dbReference type="Proteomes" id="UP000256710"/>
    </source>
</evidence>
<feature type="region of interest" description="Disordered" evidence="1">
    <location>
        <begin position="46"/>
        <end position="65"/>
    </location>
</feature>
<evidence type="ECO:0000313" key="2">
    <source>
        <dbReference type="EMBL" id="SOZ37327.1"/>
    </source>
</evidence>
<dbReference type="Proteomes" id="UP000255168">
    <property type="component" value="Chromosome I"/>
</dbReference>
<evidence type="ECO:0000313" key="4">
    <source>
        <dbReference type="Proteomes" id="UP000255168"/>
    </source>
</evidence>
<dbReference type="Proteomes" id="UP000256710">
    <property type="component" value="Unassembled WGS sequence"/>
</dbReference>
<reference evidence="4 5" key="1">
    <citation type="submission" date="2018-01" db="EMBL/GenBank/DDBJ databases">
        <authorList>
            <person name="Clerissi C."/>
        </authorList>
    </citation>
    <scope>NUCLEOTIDE SEQUENCE [LARGE SCALE GENOMIC DNA]</scope>
    <source>
        <strain evidence="2">Cupriavidus taiwanensis STM 6082</strain>
        <strain evidence="3">Cupriavidus taiwanensis STM 6160</strain>
    </source>
</reference>
<accession>A0A375H0R7</accession>
<evidence type="ECO:0000256" key="1">
    <source>
        <dbReference type="SAM" id="MobiDB-lite"/>
    </source>
</evidence>
<dbReference type="EMBL" id="LT984806">
    <property type="protein sequence ID" value="SPD45904.1"/>
    <property type="molecule type" value="Genomic_DNA"/>
</dbReference>
<gene>
    <name evidence="2" type="ORF">CBM2605_A60571</name>
    <name evidence="3" type="ORF">CBM2607_10841</name>
</gene>
<name>A0A375H0R7_9BURK</name>
<evidence type="ECO:0000313" key="3">
    <source>
        <dbReference type="EMBL" id="SPD45904.1"/>
    </source>
</evidence>
<dbReference type="EMBL" id="OFTC01000028">
    <property type="protein sequence ID" value="SOZ37327.1"/>
    <property type="molecule type" value="Genomic_DNA"/>
</dbReference>
<dbReference type="AlphaFoldDB" id="A0A375H0R7"/>
<keyword evidence="5" id="KW-1185">Reference proteome</keyword>